<evidence type="ECO:0000256" key="5">
    <source>
        <dbReference type="ARBA" id="ARBA00022685"/>
    </source>
</evidence>
<feature type="compositionally biased region" description="Basic and acidic residues" evidence="19">
    <location>
        <begin position="66"/>
        <end position="78"/>
    </location>
</feature>
<proteinExistence type="predicted"/>
<dbReference type="Gene3D" id="3.40.390.10">
    <property type="entry name" value="Collagenase (Catalytic Domain)"/>
    <property type="match status" value="1"/>
</dbReference>
<dbReference type="Gene3D" id="2.60.120.830">
    <property type="match status" value="1"/>
</dbReference>
<dbReference type="Pfam" id="PF17771">
    <property type="entry name" value="ADAMTS_CR_2"/>
    <property type="match status" value="1"/>
</dbReference>
<evidence type="ECO:0000256" key="4">
    <source>
        <dbReference type="ARBA" id="ARBA00022670"/>
    </source>
</evidence>
<dbReference type="FunFam" id="2.20.100.10:FF:000006">
    <property type="entry name" value="A disintegrin and metalloproteinase with thrombospondin motifs 1"/>
    <property type="match status" value="1"/>
</dbReference>
<feature type="compositionally biased region" description="Basic and acidic residues" evidence="19">
    <location>
        <begin position="235"/>
        <end position="250"/>
    </location>
</feature>
<keyword evidence="7 20" id="KW-0732">Signal</keyword>
<feature type="binding site" evidence="16">
    <location>
        <position position="269"/>
    </location>
    <ligand>
        <name>Ca(2+)</name>
        <dbReference type="ChEBI" id="CHEBI:29108"/>
        <label>1</label>
    </ligand>
</feature>
<dbReference type="Pfam" id="PF01421">
    <property type="entry name" value="Reprolysin"/>
    <property type="match status" value="1"/>
</dbReference>
<feature type="binding site" evidence="16 18">
    <location>
        <position position="422"/>
    </location>
    <ligand>
        <name>Zn(2+)</name>
        <dbReference type="ChEBI" id="CHEBI:29105"/>
        <note>catalytic</note>
    </ligand>
</feature>
<accession>A0A8B7ZK22</accession>
<keyword evidence="23" id="KW-1185">Reference proteome</keyword>
<comment type="cofactor">
    <cofactor evidence="16">
        <name>Zn(2+)</name>
        <dbReference type="ChEBI" id="CHEBI:29105"/>
    </cofactor>
    <text evidence="16">Binds 1 zinc ion per subunit.</text>
</comment>
<dbReference type="InterPro" id="IPR045371">
    <property type="entry name" value="ADAMTS_CR_3"/>
</dbReference>
<dbReference type="KEGG" id="aplc:110987440"/>
<dbReference type="SUPFAM" id="SSF55486">
    <property type="entry name" value="Metalloproteases ('zincins'), catalytic domain"/>
    <property type="match status" value="1"/>
</dbReference>
<dbReference type="PANTHER" id="PTHR13723:SF200">
    <property type="entry name" value="ADAM METALLOPEPTIDASE WITH THROMBOSPONDIN TYPE 1 MOTIF B, ISOFORM B"/>
    <property type="match status" value="1"/>
</dbReference>
<feature type="disulfide bond" evidence="17">
    <location>
        <begin position="591"/>
        <end position="603"/>
    </location>
</feature>
<keyword evidence="13 17" id="KW-1015">Disulfide bond</keyword>
<evidence type="ECO:0000256" key="7">
    <source>
        <dbReference type="ARBA" id="ARBA00022729"/>
    </source>
</evidence>
<feature type="binding site" evidence="16">
    <location>
        <position position="475"/>
    </location>
    <ligand>
        <name>Ca(2+)</name>
        <dbReference type="ChEBI" id="CHEBI:29108"/>
        <label>1</label>
    </ligand>
</feature>
<evidence type="ECO:0000259" key="22">
    <source>
        <dbReference type="PROSITE" id="PS50900"/>
    </source>
</evidence>
<dbReference type="InterPro" id="IPR024079">
    <property type="entry name" value="MetalloPept_cat_dom_sf"/>
</dbReference>
<dbReference type="Pfam" id="PF08686">
    <property type="entry name" value="PLAC"/>
    <property type="match status" value="1"/>
</dbReference>
<dbReference type="PANTHER" id="PTHR13723">
    <property type="entry name" value="ADAMTS A DISINTEGRIN AND METALLOPROTEASE WITH THROMBOSPONDIN MOTIFS PROTEASE"/>
    <property type="match status" value="1"/>
</dbReference>
<dbReference type="PROSITE" id="PS50215">
    <property type="entry name" value="ADAM_MEPRO"/>
    <property type="match status" value="1"/>
</dbReference>
<keyword evidence="5" id="KW-0165">Cleavage on pair of basic residues</keyword>
<dbReference type="InterPro" id="IPR010909">
    <property type="entry name" value="PLAC"/>
</dbReference>
<dbReference type="RefSeq" id="XP_022105864.1">
    <property type="nucleotide sequence ID" value="XM_022250172.1"/>
</dbReference>
<dbReference type="Pfam" id="PF19236">
    <property type="entry name" value="ADAMTS_CR_3"/>
    <property type="match status" value="1"/>
</dbReference>
<feature type="signal peptide" evidence="20">
    <location>
        <begin position="1"/>
        <end position="15"/>
    </location>
</feature>
<dbReference type="FunFam" id="2.60.120.830:FF:000001">
    <property type="entry name" value="A disintegrin and metalloproteinase with thrombospondin motifs 1"/>
    <property type="match status" value="1"/>
</dbReference>
<dbReference type="Gene3D" id="3.40.1620.60">
    <property type="match status" value="1"/>
</dbReference>
<evidence type="ECO:0000256" key="11">
    <source>
        <dbReference type="ARBA" id="ARBA00023049"/>
    </source>
</evidence>
<dbReference type="GO" id="GO:0006508">
    <property type="term" value="P:proteolysis"/>
    <property type="evidence" value="ECO:0007669"/>
    <property type="project" value="UniProtKB-KW"/>
</dbReference>
<evidence type="ECO:0000256" key="15">
    <source>
        <dbReference type="PIRSR" id="PIRSR613273-1"/>
    </source>
</evidence>
<dbReference type="Pfam" id="PF01562">
    <property type="entry name" value="Pep_M12B_propep"/>
    <property type="match status" value="1"/>
</dbReference>
<feature type="disulfide bond" evidence="17">
    <location>
        <begin position="576"/>
        <end position="613"/>
    </location>
</feature>
<feature type="binding site" evidence="16">
    <location>
        <position position="472"/>
    </location>
    <ligand>
        <name>Ca(2+)</name>
        <dbReference type="ChEBI" id="CHEBI:29108"/>
        <label>1</label>
    </ligand>
</feature>
<dbReference type="AlphaFoldDB" id="A0A8B7ZK22"/>
<dbReference type="GO" id="GO:0031012">
    <property type="term" value="C:extracellular matrix"/>
    <property type="evidence" value="ECO:0007669"/>
    <property type="project" value="TreeGrafter"/>
</dbReference>
<evidence type="ECO:0000256" key="8">
    <source>
        <dbReference type="ARBA" id="ARBA00022737"/>
    </source>
</evidence>
<keyword evidence="11" id="KW-0482">Metalloprotease</keyword>
<keyword evidence="3" id="KW-0272">Extracellular matrix</keyword>
<evidence type="ECO:0000313" key="24">
    <source>
        <dbReference type="RefSeq" id="XP_022105864.1"/>
    </source>
</evidence>
<dbReference type="SMART" id="SM00209">
    <property type="entry name" value="TSP1"/>
    <property type="match status" value="5"/>
</dbReference>
<gene>
    <name evidence="24" type="primary">LOC110987440</name>
</gene>
<sequence length="1270" mass="142421">MFTVCCFILTVACLGQTLPTKDSFKFNHPEQADFIKTLADYEIVIPSVVDSDGVFISHDLTRDRVDQHRASPSRHADVTDQDDEETDDEVHYRFRLSGQDLHLRLERSQGLLAPGFVSERRGKNVSESRLRRIYHTRHCHFNGHVRGRRDSRVAVSTCDGVIGMIRLQEEEFFIEPVKNYTGSQGAKQHPHVVYKRSAIANQAWQPHAERRHLDRRDTGKSGQEDFCGVQDEATDEKRSTRQKRASEHSKTASAHRRRRRSSSLERNVELLVVIDKHMLHYYQDQDIETYVLTIMNIVATLYHDASIGNYINIVMVRMLFLEEDEVGLSIEHDADKTLSSFCRWQRTINPGDENHPNHHDAAVLLTRKDLCKGFDAPCGTLGLAQVSGMCQSEWSCNINEDTGLALAYTVAHELGHSFGMQHDGLDNACGQGNESQVHVMSSQLTGVYGALTWSACSRNYITRFLDQGFGDCLNDEPTPHDFSYPFVPAGVMYTAAHQCRLQYGANASVCSQLEPDQCSTLWCKSGNRCHSKLSAAAPGTSCGRDRWCSGGECVDIKESAAPIHGDWGSWSEWSPCSLSCGSGVAIKERHCNNPRPSNGGKYCVGERKKYAICNRQECPQGSVRPRHAQCSRYNRLAYHGSYFQWVPYYKENAFCELHCRPLEKRFLLPIKFANEVTDGTPCTEDSRDLCIGGICYKVGCDYQINSEAVEDRCGICHGDGSSCETVKDQLIKQSGFGYVEAMVIPAGARNIRVEEVAEANNFLALMDSSGHYYLNGGWDIKWSGTYEAAGTVVRYERDDQNKETFDAKGPLKKPLHVMLLFQSKTAGVAYEYTVPKPGNVTVPVPKHFKWTIAGWTPCTATCGSGLQREIIHCVERIAGVVEDKYCNDTRPANRQRQCNVHQCPANWWIGPWQHCSVTCGSGGVRSRSVFCIRSIGQDEQVALVDEDCLRLGLTKPEMTGSCSVETACPMRAHWITGEWSECLYKNGRAEQTRTVQCSRIDAFCDFSNRPPTRQPCEDYYGYSYDYYVDYSEKRDETPISFGEWERLKAQGLLDVKDKSPTTKVAPTQMESNFLANQVPDTGLHEYVMPPEGTDKTLIGRADNDVILGIEIPRNIDPDGDWVEPSSRSEVNGNTIETDTVATPIEEEQTTEQNGFVLHGKTLWWFSRPWSECSVSCGDGVRYRTVECLEVNTGLPHRGCDQTIKPSVRETCRLADCSGNSASFSYSCDGNTQSDTWCHLVKVMGNCHKDIYRDMCCATCITQPAGPAPNP</sequence>
<dbReference type="PROSITE" id="PS50092">
    <property type="entry name" value="TSP1"/>
    <property type="match status" value="4"/>
</dbReference>
<evidence type="ECO:0000259" key="21">
    <source>
        <dbReference type="PROSITE" id="PS50215"/>
    </source>
</evidence>
<organism evidence="23 24">
    <name type="scientific">Acanthaster planci</name>
    <name type="common">Crown-of-thorns starfish</name>
    <dbReference type="NCBI Taxonomy" id="133434"/>
    <lineage>
        <taxon>Eukaryota</taxon>
        <taxon>Metazoa</taxon>
        <taxon>Echinodermata</taxon>
        <taxon>Eleutherozoa</taxon>
        <taxon>Asterozoa</taxon>
        <taxon>Asteroidea</taxon>
        <taxon>Valvatacea</taxon>
        <taxon>Valvatida</taxon>
        <taxon>Acanthasteridae</taxon>
        <taxon>Acanthaster</taxon>
    </lineage>
</organism>
<protein>
    <submittedName>
        <fullName evidence="24">A disintegrin and metalloproteinase with thrombospondin motifs 7-like</fullName>
    </submittedName>
</protein>
<feature type="disulfide bond" evidence="17">
    <location>
        <begin position="518"/>
        <end position="548"/>
    </location>
</feature>
<evidence type="ECO:0000256" key="18">
    <source>
        <dbReference type="PROSITE-ProRule" id="PRU00276"/>
    </source>
</evidence>
<feature type="active site" evidence="15 18">
    <location>
        <position position="413"/>
    </location>
</feature>
<dbReference type="GO" id="GO:0030198">
    <property type="term" value="P:extracellular matrix organization"/>
    <property type="evidence" value="ECO:0007669"/>
    <property type="project" value="InterPro"/>
</dbReference>
<dbReference type="Pfam" id="PF05986">
    <property type="entry name" value="ADAMTS_spacer1"/>
    <property type="match status" value="1"/>
</dbReference>
<keyword evidence="16" id="KW-0106">Calcium</keyword>
<keyword evidence="9" id="KW-0378">Hydrolase</keyword>
<dbReference type="FunFam" id="2.20.100.10:FF:000005">
    <property type="entry name" value="ADAM metallopeptidase with thrombospondin type 1 motif 9"/>
    <property type="match status" value="1"/>
</dbReference>
<evidence type="ECO:0000256" key="3">
    <source>
        <dbReference type="ARBA" id="ARBA00022530"/>
    </source>
</evidence>
<dbReference type="InterPro" id="IPR000884">
    <property type="entry name" value="TSP1_rpt"/>
</dbReference>
<keyword evidence="10 16" id="KW-0862">Zinc</keyword>
<dbReference type="Pfam" id="PF19030">
    <property type="entry name" value="TSP1_ADAMTS"/>
    <property type="match status" value="3"/>
</dbReference>
<feature type="binding site" evidence="16 18">
    <location>
        <position position="412"/>
    </location>
    <ligand>
        <name>Zn(2+)</name>
        <dbReference type="ChEBI" id="CHEBI:29105"/>
        <note>catalytic</note>
    </ligand>
</feature>
<keyword evidence="6 16" id="KW-0479">Metal-binding</keyword>
<dbReference type="InterPro" id="IPR036383">
    <property type="entry name" value="TSP1_rpt_sf"/>
</dbReference>
<feature type="domain" description="PLAC" evidence="22">
    <location>
        <begin position="1223"/>
        <end position="1263"/>
    </location>
</feature>
<dbReference type="GO" id="GO:0004222">
    <property type="term" value="F:metalloendopeptidase activity"/>
    <property type="evidence" value="ECO:0007669"/>
    <property type="project" value="InterPro"/>
</dbReference>
<dbReference type="InterPro" id="IPR002870">
    <property type="entry name" value="Peptidase_M12B_N"/>
</dbReference>
<evidence type="ECO:0000256" key="10">
    <source>
        <dbReference type="ARBA" id="ARBA00022833"/>
    </source>
</evidence>
<name>A0A8B7ZK22_ACAPL</name>
<dbReference type="InterPro" id="IPR006586">
    <property type="entry name" value="ADAM_Cys-rich"/>
</dbReference>
<dbReference type="Proteomes" id="UP000694845">
    <property type="component" value="Unplaced"/>
</dbReference>
<feature type="binding site" evidence="16">
    <location>
        <position position="475"/>
    </location>
    <ligand>
        <name>Ca(2+)</name>
        <dbReference type="ChEBI" id="CHEBI:29108"/>
        <label>2</label>
    </ligand>
</feature>
<dbReference type="CDD" id="cd04273">
    <property type="entry name" value="ZnMc_ADAMTS_like"/>
    <property type="match status" value="1"/>
</dbReference>
<dbReference type="SMART" id="SM00608">
    <property type="entry name" value="ACR"/>
    <property type="match status" value="1"/>
</dbReference>
<feature type="compositionally biased region" description="Basic and acidic residues" evidence="19">
    <location>
        <begin position="207"/>
        <end position="223"/>
    </location>
</feature>
<feature type="disulfide bond" evidence="17">
    <location>
        <begin position="580"/>
        <end position="618"/>
    </location>
</feature>
<feature type="disulfide bond" evidence="17">
    <location>
        <begin position="499"/>
        <end position="523"/>
    </location>
</feature>
<feature type="disulfide bond" evidence="17">
    <location>
        <begin position="429"/>
        <end position="456"/>
    </location>
</feature>
<keyword evidence="8" id="KW-0677">Repeat</keyword>
<dbReference type="InterPro" id="IPR001590">
    <property type="entry name" value="Peptidase_M12B"/>
</dbReference>
<evidence type="ECO:0000313" key="23">
    <source>
        <dbReference type="Proteomes" id="UP000694845"/>
    </source>
</evidence>
<feature type="region of interest" description="Disordered" evidence="19">
    <location>
        <begin position="204"/>
        <end position="261"/>
    </location>
</feature>
<dbReference type="GO" id="GO:0046872">
    <property type="term" value="F:metal ion binding"/>
    <property type="evidence" value="ECO:0007669"/>
    <property type="project" value="UniProtKB-KW"/>
</dbReference>
<dbReference type="OMA" id="NYINIVM"/>
<feature type="disulfide bond" evidence="17">
    <location>
        <begin position="510"/>
        <end position="529"/>
    </location>
</feature>
<feature type="binding site" evidence="16 18">
    <location>
        <position position="416"/>
    </location>
    <ligand>
        <name>Zn(2+)</name>
        <dbReference type="ChEBI" id="CHEBI:29105"/>
        <note>catalytic</note>
    </ligand>
</feature>
<feature type="disulfide bond" evidence="17">
    <location>
        <begin position="390"/>
        <end position="472"/>
    </location>
</feature>
<dbReference type="GeneID" id="110987440"/>
<dbReference type="InterPro" id="IPR050439">
    <property type="entry name" value="ADAMTS_ADAMTS-like"/>
</dbReference>
<evidence type="ECO:0000256" key="12">
    <source>
        <dbReference type="ARBA" id="ARBA00023145"/>
    </source>
</evidence>
<feature type="binding site" evidence="16">
    <location>
        <position position="269"/>
    </location>
    <ligand>
        <name>Ca(2+)</name>
        <dbReference type="ChEBI" id="CHEBI:29108"/>
        <label>2</label>
    </ligand>
</feature>
<evidence type="ECO:0000256" key="13">
    <source>
        <dbReference type="ARBA" id="ARBA00023157"/>
    </source>
</evidence>
<dbReference type="InterPro" id="IPR041645">
    <property type="entry name" value="ADAMTS_CR_2"/>
</dbReference>
<feature type="region of interest" description="Disordered" evidence="19">
    <location>
        <begin position="66"/>
        <end position="86"/>
    </location>
</feature>
<dbReference type="PROSITE" id="PS50900">
    <property type="entry name" value="PLAC"/>
    <property type="match status" value="1"/>
</dbReference>
<evidence type="ECO:0000256" key="16">
    <source>
        <dbReference type="PIRSR" id="PIRSR613273-2"/>
    </source>
</evidence>
<feature type="chain" id="PRO_5034249500" evidence="20">
    <location>
        <begin position="16"/>
        <end position="1270"/>
    </location>
</feature>
<feature type="binding site" evidence="16">
    <location>
        <position position="360"/>
    </location>
    <ligand>
        <name>Ca(2+)</name>
        <dbReference type="ChEBI" id="CHEBI:29108"/>
        <label>1</label>
    </ligand>
</feature>
<evidence type="ECO:0000256" key="14">
    <source>
        <dbReference type="ARBA" id="ARBA00023180"/>
    </source>
</evidence>
<dbReference type="InterPro" id="IPR013273">
    <property type="entry name" value="ADAMTS/ADAMTS-like"/>
</dbReference>
<evidence type="ECO:0000256" key="19">
    <source>
        <dbReference type="SAM" id="MobiDB-lite"/>
    </source>
</evidence>
<evidence type="ECO:0000256" key="6">
    <source>
        <dbReference type="ARBA" id="ARBA00022723"/>
    </source>
</evidence>
<dbReference type="PRINTS" id="PR01857">
    <property type="entry name" value="ADAMTSFAMILY"/>
</dbReference>
<feature type="disulfide bond" evidence="17">
    <location>
        <begin position="542"/>
        <end position="553"/>
    </location>
</feature>
<keyword evidence="2" id="KW-0964">Secreted</keyword>
<evidence type="ECO:0000256" key="1">
    <source>
        <dbReference type="ARBA" id="ARBA00004498"/>
    </source>
</evidence>
<evidence type="ECO:0000256" key="17">
    <source>
        <dbReference type="PIRSR" id="PIRSR613273-3"/>
    </source>
</evidence>
<evidence type="ECO:0000256" key="2">
    <source>
        <dbReference type="ARBA" id="ARBA00022525"/>
    </source>
</evidence>
<reference evidence="24" key="1">
    <citation type="submission" date="2025-08" db="UniProtKB">
        <authorList>
            <consortium name="RefSeq"/>
        </authorList>
    </citation>
    <scope>IDENTIFICATION</scope>
</reference>
<dbReference type="Gene3D" id="2.20.100.10">
    <property type="entry name" value="Thrombospondin type-1 (TSP1) repeat"/>
    <property type="match status" value="4"/>
</dbReference>
<dbReference type="SUPFAM" id="SSF82895">
    <property type="entry name" value="TSP-1 type 1 repeat"/>
    <property type="match status" value="4"/>
</dbReference>
<feature type="disulfide bond" evidence="17">
    <location>
        <begin position="342"/>
        <end position="396"/>
    </location>
</feature>
<evidence type="ECO:0000256" key="20">
    <source>
        <dbReference type="SAM" id="SignalP"/>
    </source>
</evidence>
<feature type="disulfide bond" evidence="17">
    <location>
        <begin position="371"/>
        <end position="378"/>
    </location>
</feature>
<dbReference type="FunFam" id="3.40.390.10:FF:000001">
    <property type="entry name" value="A disintegrin and metalloproteinase with thrombospondin motifs 1"/>
    <property type="match status" value="1"/>
</dbReference>
<dbReference type="Pfam" id="PF00090">
    <property type="entry name" value="TSP_1"/>
    <property type="match status" value="1"/>
</dbReference>
<keyword evidence="14" id="KW-0325">Glycoprotein</keyword>
<keyword evidence="12" id="KW-0865">Zymogen</keyword>
<keyword evidence="4" id="KW-0645">Protease</keyword>
<feature type="domain" description="Peptidase M12B" evidence="21">
    <location>
        <begin position="266"/>
        <end position="477"/>
    </location>
</feature>
<comment type="caution">
    <text evidence="18">Lacks conserved residue(s) required for the propagation of feature annotation.</text>
</comment>
<dbReference type="OrthoDB" id="412680at2759"/>
<comment type="subcellular location">
    <subcellularLocation>
        <location evidence="1">Secreted</location>
        <location evidence="1">Extracellular space</location>
        <location evidence="1">Extracellular matrix</location>
    </subcellularLocation>
</comment>
<dbReference type="InterPro" id="IPR010294">
    <property type="entry name" value="ADAMTS_spacer1"/>
</dbReference>
<evidence type="ECO:0000256" key="9">
    <source>
        <dbReference type="ARBA" id="ARBA00022801"/>
    </source>
</evidence>